<dbReference type="EMBL" id="BLLK01000038">
    <property type="protein sequence ID" value="GFH49522.1"/>
    <property type="molecule type" value="Genomic_DNA"/>
</dbReference>
<evidence type="ECO:0008006" key="3">
    <source>
        <dbReference type="Google" id="ProtNLM"/>
    </source>
</evidence>
<name>A0AAD3CP82_9STRA</name>
<reference evidence="1 2" key="1">
    <citation type="journal article" date="2021" name="Sci. Rep.">
        <title>The genome of the diatom Chaetoceros tenuissimus carries an ancient integrated fragment of an extant virus.</title>
        <authorList>
            <person name="Hongo Y."/>
            <person name="Kimura K."/>
            <person name="Takaki Y."/>
            <person name="Yoshida Y."/>
            <person name="Baba S."/>
            <person name="Kobayashi G."/>
            <person name="Nagasaki K."/>
            <person name="Hano T."/>
            <person name="Tomaru Y."/>
        </authorList>
    </citation>
    <scope>NUCLEOTIDE SEQUENCE [LARGE SCALE GENOMIC DNA]</scope>
    <source>
        <strain evidence="1 2">NIES-3715</strain>
    </source>
</reference>
<organism evidence="1 2">
    <name type="scientific">Chaetoceros tenuissimus</name>
    <dbReference type="NCBI Taxonomy" id="426638"/>
    <lineage>
        <taxon>Eukaryota</taxon>
        <taxon>Sar</taxon>
        <taxon>Stramenopiles</taxon>
        <taxon>Ochrophyta</taxon>
        <taxon>Bacillariophyta</taxon>
        <taxon>Coscinodiscophyceae</taxon>
        <taxon>Chaetocerotophycidae</taxon>
        <taxon>Chaetocerotales</taxon>
        <taxon>Chaetocerotaceae</taxon>
        <taxon>Chaetoceros</taxon>
    </lineage>
</organism>
<dbReference type="SUPFAM" id="SSF51197">
    <property type="entry name" value="Clavaminate synthase-like"/>
    <property type="match status" value="1"/>
</dbReference>
<dbReference type="Pfam" id="PF05721">
    <property type="entry name" value="PhyH"/>
    <property type="match status" value="1"/>
</dbReference>
<sequence length="362" mass="41056">MFQSILIGILPCKEEFWPIIKEKASEEEDVSIRWRSFAEIEDEGTATLVVSAVSDADPNSVIKLLHRELASAFPEENIETEMWATAPAPIDLKPKDGYQLCKDKDEKEWQDWTSHTLKEFGIIVQEGILSQKQVHEIRSLVDQAIDEVENLLRTHRPEIEIGKDSFLFKEIASRNLQRFDLRLDSIASDFVTKCVMENPTVKGILTRSLGNYDDIDFDVSAVYSKPGACVQGWHADGDHQKGGKFAGWSNDGWKNELSDPFAICLFIPLIDLNESVGFTQFWPKSHWTKDLAGFGPIAVLTNTTFDAMGKAGDAIFYDYRLMHRGMPNTSELMRPVLQVVVKKKWYVEEANYGEESIVTSKE</sequence>
<dbReference type="InterPro" id="IPR051961">
    <property type="entry name" value="Fungal_Metabolite_Diox"/>
</dbReference>
<dbReference type="Proteomes" id="UP001054902">
    <property type="component" value="Unassembled WGS sequence"/>
</dbReference>
<dbReference type="PANTHER" id="PTHR37563">
    <property type="entry name" value="PHYTANOYL-COA DIOXYGENASE FAMILY PROTEIN (AFU_ORTHOLOGUE AFUA_2G03330)"/>
    <property type="match status" value="1"/>
</dbReference>
<dbReference type="AlphaFoldDB" id="A0AAD3CP82"/>
<dbReference type="PANTHER" id="PTHR37563:SF2">
    <property type="entry name" value="PHYTANOYL-COA DIOXYGENASE FAMILY PROTEIN (AFU_ORTHOLOGUE AFUA_2G03330)"/>
    <property type="match status" value="1"/>
</dbReference>
<keyword evidence="2" id="KW-1185">Reference proteome</keyword>
<dbReference type="InterPro" id="IPR008775">
    <property type="entry name" value="Phytyl_CoA_dOase-like"/>
</dbReference>
<proteinExistence type="predicted"/>
<evidence type="ECO:0000313" key="1">
    <source>
        <dbReference type="EMBL" id="GFH49522.1"/>
    </source>
</evidence>
<gene>
    <name evidence="1" type="ORF">CTEN210_05998</name>
</gene>
<dbReference type="Gene3D" id="2.60.120.620">
    <property type="entry name" value="q2cbj1_9rhob like domain"/>
    <property type="match status" value="1"/>
</dbReference>
<protein>
    <recommendedName>
        <fullName evidence="3">Phytanoyl-CoA dioxygenase</fullName>
    </recommendedName>
</protein>
<evidence type="ECO:0000313" key="2">
    <source>
        <dbReference type="Proteomes" id="UP001054902"/>
    </source>
</evidence>
<comment type="caution">
    <text evidence="1">The sequence shown here is derived from an EMBL/GenBank/DDBJ whole genome shotgun (WGS) entry which is preliminary data.</text>
</comment>
<accession>A0AAD3CP82</accession>